<feature type="chain" id="PRO_5021446584" evidence="1">
    <location>
        <begin position="33"/>
        <end position="432"/>
    </location>
</feature>
<dbReference type="Gene3D" id="2.60.40.1120">
    <property type="entry name" value="Carboxypeptidase-like, regulatory domain"/>
    <property type="match status" value="1"/>
</dbReference>
<evidence type="ECO:0000313" key="3">
    <source>
        <dbReference type="Proteomes" id="UP000298517"/>
    </source>
</evidence>
<feature type="signal peptide" evidence="1">
    <location>
        <begin position="1"/>
        <end position="32"/>
    </location>
</feature>
<organism evidence="2 3">
    <name type="scientific">Gramella jeungdoensis</name>
    <dbReference type="NCBI Taxonomy" id="708091"/>
    <lineage>
        <taxon>Bacteria</taxon>
        <taxon>Pseudomonadati</taxon>
        <taxon>Bacteroidota</taxon>
        <taxon>Flavobacteriia</taxon>
        <taxon>Flavobacteriales</taxon>
        <taxon>Flavobacteriaceae</taxon>
        <taxon>Christiangramia</taxon>
    </lineage>
</organism>
<keyword evidence="2" id="KW-0378">Hydrolase</keyword>
<dbReference type="GO" id="GO:0004180">
    <property type="term" value="F:carboxypeptidase activity"/>
    <property type="evidence" value="ECO:0007669"/>
    <property type="project" value="UniProtKB-KW"/>
</dbReference>
<proteinExistence type="predicted"/>
<name>A0A4Y8AUH6_9FLAO</name>
<evidence type="ECO:0000313" key="2">
    <source>
        <dbReference type="EMBL" id="TEW75042.1"/>
    </source>
</evidence>
<keyword evidence="2" id="KW-0121">Carboxypeptidase</keyword>
<protein>
    <submittedName>
        <fullName evidence="2">Carboxypeptidase-like regulatory domain-containing protein</fullName>
    </submittedName>
</protein>
<dbReference type="InterPro" id="IPR008969">
    <property type="entry name" value="CarboxyPept-like_regulatory"/>
</dbReference>
<gene>
    <name evidence="2" type="ORF">E2488_05825</name>
</gene>
<dbReference type="Pfam" id="PF13715">
    <property type="entry name" value="CarbopepD_reg_2"/>
    <property type="match status" value="1"/>
</dbReference>
<keyword evidence="3" id="KW-1185">Reference proteome</keyword>
<dbReference type="Proteomes" id="UP000298517">
    <property type="component" value="Unassembled WGS sequence"/>
</dbReference>
<dbReference type="OrthoDB" id="1413766at2"/>
<dbReference type="RefSeq" id="WP_134247412.1">
    <property type="nucleotide sequence ID" value="NZ_SNQI01000002.1"/>
</dbReference>
<accession>A0A4Y8AUH6</accession>
<dbReference type="EMBL" id="SNQI01000002">
    <property type="protein sequence ID" value="TEW75042.1"/>
    <property type="molecule type" value="Genomic_DNA"/>
</dbReference>
<keyword evidence="1" id="KW-0732">Signal</keyword>
<dbReference type="SUPFAM" id="SSF49464">
    <property type="entry name" value="Carboxypeptidase regulatory domain-like"/>
    <property type="match status" value="1"/>
</dbReference>
<evidence type="ECO:0000256" key="1">
    <source>
        <dbReference type="SAM" id="SignalP"/>
    </source>
</evidence>
<keyword evidence="2" id="KW-0645">Protease</keyword>
<dbReference type="AlphaFoldDB" id="A0A4Y8AUH6"/>
<sequence>MKNKDRFLKKMLNRLVACVFLTLIVFQNNGYANNEIVQDTIKFKQYKGKVIDSKSKKPLVFATLIVNNTNISSITNTQGEFLLKIPTDYINHRVTISFLGYTSKVIDFNDLNESDIVIKLETHIEELSEIKINIEDANSLVRAMLKSRGDNYFDFPTSMTAFYRETIKKRRNYVSLSEAVVEVNKQAYTNSKNDLIKLYKARKNTDYNKLDTITLKLKGGPSSTLKIDVMKNPLDFFGNEIFDRYQFNFETSTKIDDKPVYVVKFKQKKHIKDPLYYGKLFIDANSFALVSTKFHLNLEDKKEASRLFVVKKPKKATVIPTQAIYQINYREKNGKWHFGYSRIELGFKIDYDKRLFNSVYNIVMEMAITDWEEITENTTIKFRDRLKPSVILSDEVQGFADPKFWGEYNVIEPEKPIENAIKKIQKQLEKNK</sequence>
<comment type="caution">
    <text evidence="2">The sequence shown here is derived from an EMBL/GenBank/DDBJ whole genome shotgun (WGS) entry which is preliminary data.</text>
</comment>
<reference evidence="2 3" key="1">
    <citation type="journal article" date="2011" name="J. Microbiol.">
        <title>Gramella jeungdoensis sp. nov., isolated from a solar saltern in Korea.</title>
        <authorList>
            <person name="Joung Y."/>
            <person name="Kim H."/>
            <person name="Jang T."/>
            <person name="Ahn T.S."/>
            <person name="Joh K."/>
        </authorList>
    </citation>
    <scope>NUCLEOTIDE SEQUENCE [LARGE SCALE GENOMIC DNA]</scope>
    <source>
        <strain evidence="2 3">KCTC 23123</strain>
    </source>
</reference>